<sequence length="84" mass="10038">MESIDVSVLQPVYRELYDLLGEDGLMKVFEYYRGDQMTFPSHLYRGELVSKKLGQGEVNPSDYRALARYYGYSERWVRKQVQRY</sequence>
<dbReference type="EMBL" id="JAERKF010000038">
    <property type="protein sequence ID" value="MBS1011879.1"/>
    <property type="molecule type" value="Genomic_DNA"/>
</dbReference>
<dbReference type="SUPFAM" id="SSF46689">
    <property type="entry name" value="Homeodomain-like"/>
    <property type="match status" value="1"/>
</dbReference>
<evidence type="ECO:0000313" key="1">
    <source>
        <dbReference type="EMBL" id="MBS1011879.1"/>
    </source>
</evidence>
<comment type="caution">
    <text evidence="1">The sequence shown here is derived from an EMBL/GenBank/DDBJ whole genome shotgun (WGS) entry which is preliminary data.</text>
</comment>
<dbReference type="Proteomes" id="UP000676478">
    <property type="component" value="Unassembled WGS sequence"/>
</dbReference>
<dbReference type="RefSeq" id="WP_211756039.1">
    <property type="nucleotide sequence ID" value="NZ_JAERKE010000013.1"/>
</dbReference>
<proteinExistence type="predicted"/>
<protein>
    <recommendedName>
        <fullName evidence="3">Mor transcription activator domain-containing protein</fullName>
    </recommendedName>
</protein>
<dbReference type="AlphaFoldDB" id="A0AA41ES56"/>
<dbReference type="InterPro" id="IPR009057">
    <property type="entry name" value="Homeodomain-like_sf"/>
</dbReference>
<organism evidence="1 2">
    <name type="scientific">Levilactobacillus brevis</name>
    <name type="common">Lactobacillus brevis</name>
    <dbReference type="NCBI Taxonomy" id="1580"/>
    <lineage>
        <taxon>Bacteria</taxon>
        <taxon>Bacillati</taxon>
        <taxon>Bacillota</taxon>
        <taxon>Bacilli</taxon>
        <taxon>Lactobacillales</taxon>
        <taxon>Lactobacillaceae</taxon>
        <taxon>Levilactobacillus</taxon>
    </lineage>
</organism>
<feature type="non-terminal residue" evidence="1">
    <location>
        <position position="1"/>
    </location>
</feature>
<reference evidence="1" key="2">
    <citation type="submission" date="2022-09" db="EMBL/GenBank/DDBJ databases">
        <title>Genome-inferred correspondence between phylogeny and metabolic traits in the wild Drosophila gut microbiome.</title>
        <authorList>
            <person name="Bueno E."/>
            <person name="Blow F."/>
            <person name="Douglas A.E."/>
        </authorList>
    </citation>
    <scope>NUCLEOTIDE SEQUENCE</scope>
    <source>
        <strain evidence="1">Dm-2019-70</strain>
    </source>
</reference>
<evidence type="ECO:0008006" key="3">
    <source>
        <dbReference type="Google" id="ProtNLM"/>
    </source>
</evidence>
<reference evidence="1" key="1">
    <citation type="submission" date="2020-12" db="EMBL/GenBank/DDBJ databases">
        <authorList>
            <person name="Mcmullen J.G."/>
        </authorList>
    </citation>
    <scope>NUCLEOTIDE SEQUENCE</scope>
    <source>
        <strain evidence="1">Dm-2019-70</strain>
    </source>
</reference>
<name>A0AA41ES56_LEVBR</name>
<gene>
    <name evidence="1" type="ORF">JK167_13880</name>
</gene>
<accession>A0AA41ES56</accession>
<evidence type="ECO:0000313" key="2">
    <source>
        <dbReference type="Proteomes" id="UP000676478"/>
    </source>
</evidence>